<keyword evidence="14" id="KW-1185">Reference proteome</keyword>
<feature type="transmembrane region" description="Helical" evidence="12">
    <location>
        <begin position="314"/>
        <end position="334"/>
    </location>
</feature>
<sequence length="372" mass="41666">MTRHRRWCTSIDMFDLLRSHSRKAGSPPGHAAYVGPEKSFAPFIECVVYSPGAVERRTIGIAEVNAVLDSATAAGAVVWIRLVGLHDPSVARLAGEAFGLHPLQIEDALHTAHRPSLDEGEDVLFATVKSLSYDPASKHLVQEHVALALSRGRCLTFEENPSNPWDALYPRLQNPRSRMRRLGADYLFSCLLDTLVDNCFVVVDEIAEASQALEETLISETENSGAPVLKDIYGMRKELLLFQAAVRPMHEITTRLVRDEQEFFSEEVRPFLRDVRDHAAHVRDAVMLLSSLLENLTETAISLAGLKLNAVMRVLTVIATIFIPLTFVAGVYGMNFENMPELTFRYGYFAILGIMLLIALAMIVFFRKRRWI</sequence>
<evidence type="ECO:0000256" key="12">
    <source>
        <dbReference type="RuleBase" id="RU362010"/>
    </source>
</evidence>
<dbReference type="OrthoDB" id="9803416at2"/>
<dbReference type="SUPFAM" id="SSF144083">
    <property type="entry name" value="Magnesium transport protein CorA, transmembrane region"/>
    <property type="match status" value="1"/>
</dbReference>
<dbReference type="GO" id="GO:0005886">
    <property type="term" value="C:plasma membrane"/>
    <property type="evidence" value="ECO:0007669"/>
    <property type="project" value="UniProtKB-SubCell"/>
</dbReference>
<accession>A0A7M3MD95</accession>
<keyword evidence="7 12" id="KW-1133">Transmembrane helix</keyword>
<dbReference type="Gene3D" id="1.20.58.340">
    <property type="entry name" value="Magnesium transport protein CorA, transmembrane region"/>
    <property type="match status" value="2"/>
</dbReference>
<dbReference type="InterPro" id="IPR004488">
    <property type="entry name" value="Mg/Co-transport_prot_CorA"/>
</dbReference>
<evidence type="ECO:0000256" key="7">
    <source>
        <dbReference type="ARBA" id="ARBA00022989"/>
    </source>
</evidence>
<evidence type="ECO:0000256" key="8">
    <source>
        <dbReference type="ARBA" id="ARBA00023065"/>
    </source>
</evidence>
<dbReference type="InterPro" id="IPR045863">
    <property type="entry name" value="CorA_TM1_TM2"/>
</dbReference>
<proteinExistence type="inferred from homology"/>
<keyword evidence="4 12" id="KW-1003">Cell membrane</keyword>
<keyword evidence="9 12" id="KW-0472">Membrane</keyword>
<dbReference type="GO" id="GO:0015087">
    <property type="term" value="F:cobalt ion transmembrane transporter activity"/>
    <property type="evidence" value="ECO:0007669"/>
    <property type="project" value="UniProtKB-UniRule"/>
</dbReference>
<dbReference type="Pfam" id="PF01544">
    <property type="entry name" value="CorA"/>
    <property type="match status" value="1"/>
</dbReference>
<dbReference type="InterPro" id="IPR002523">
    <property type="entry name" value="MgTranspt_CorA/ZnTranspt_ZntB"/>
</dbReference>
<evidence type="ECO:0000256" key="3">
    <source>
        <dbReference type="ARBA" id="ARBA00022448"/>
    </source>
</evidence>
<evidence type="ECO:0000256" key="6">
    <source>
        <dbReference type="ARBA" id="ARBA00022842"/>
    </source>
</evidence>
<gene>
    <name evidence="12 13" type="primary">corA</name>
    <name evidence="13" type="ORF">DPQ33_11250</name>
</gene>
<protein>
    <recommendedName>
        <fullName evidence="12">Magnesium transport protein CorA</fullName>
    </recommendedName>
</protein>
<name>A0A7M3MD95_9BACT</name>
<organism evidence="13 14">
    <name type="scientific">Oceanidesulfovibrio indonesiensis</name>
    <dbReference type="NCBI Taxonomy" id="54767"/>
    <lineage>
        <taxon>Bacteria</taxon>
        <taxon>Pseudomonadati</taxon>
        <taxon>Thermodesulfobacteriota</taxon>
        <taxon>Desulfovibrionia</taxon>
        <taxon>Desulfovibrionales</taxon>
        <taxon>Desulfovibrionaceae</taxon>
        <taxon>Oceanidesulfovibrio</taxon>
    </lineage>
</organism>
<dbReference type="NCBIfam" id="TIGR00383">
    <property type="entry name" value="corA"/>
    <property type="match status" value="1"/>
</dbReference>
<dbReference type="GO" id="GO:0000287">
    <property type="term" value="F:magnesium ion binding"/>
    <property type="evidence" value="ECO:0007669"/>
    <property type="project" value="TreeGrafter"/>
</dbReference>
<comment type="similarity">
    <text evidence="2 12">Belongs to the CorA metal ion transporter (MIT) (TC 1.A.35) family.</text>
</comment>
<comment type="caution">
    <text evidence="13">The sequence shown here is derived from an EMBL/GenBank/DDBJ whole genome shotgun (WGS) entry which is preliminary data.</text>
</comment>
<dbReference type="SUPFAM" id="SSF143865">
    <property type="entry name" value="CorA soluble domain-like"/>
    <property type="match status" value="1"/>
</dbReference>
<keyword evidence="5 12" id="KW-0812">Transmembrane</keyword>
<evidence type="ECO:0000256" key="5">
    <source>
        <dbReference type="ARBA" id="ARBA00022692"/>
    </source>
</evidence>
<evidence type="ECO:0000256" key="1">
    <source>
        <dbReference type="ARBA" id="ARBA00004651"/>
    </source>
</evidence>
<evidence type="ECO:0000256" key="11">
    <source>
        <dbReference type="ARBA" id="ARBA00045497"/>
    </source>
</evidence>
<evidence type="ECO:0000313" key="14">
    <source>
        <dbReference type="Proteomes" id="UP000448292"/>
    </source>
</evidence>
<evidence type="ECO:0000313" key="13">
    <source>
        <dbReference type="EMBL" id="TVM16575.1"/>
    </source>
</evidence>
<comment type="function">
    <text evidence="11">Mediates influx of magnesium ions. Alternates between open and closed states. Activated by low cytoplasmic Mg(2+) levels. Inactive when cytoplasmic Mg(2+) levels are high.</text>
</comment>
<dbReference type="PANTHER" id="PTHR46494:SF1">
    <property type="entry name" value="CORA FAMILY METAL ION TRANSPORTER (EUROFUNG)"/>
    <property type="match status" value="1"/>
</dbReference>
<dbReference type="AlphaFoldDB" id="A0A7M3MD95"/>
<evidence type="ECO:0000256" key="10">
    <source>
        <dbReference type="ARBA" id="ARBA00034269"/>
    </source>
</evidence>
<dbReference type="RefSeq" id="WP_144303324.1">
    <property type="nucleotide sequence ID" value="NZ_QMIE01000010.1"/>
</dbReference>
<evidence type="ECO:0000256" key="4">
    <source>
        <dbReference type="ARBA" id="ARBA00022475"/>
    </source>
</evidence>
<dbReference type="PANTHER" id="PTHR46494">
    <property type="entry name" value="CORA FAMILY METAL ION TRANSPORTER (EUROFUNG)"/>
    <property type="match status" value="1"/>
</dbReference>
<keyword evidence="3 12" id="KW-0813">Transport</keyword>
<keyword evidence="8 12" id="KW-0406">Ion transport</keyword>
<dbReference type="FunFam" id="1.20.58.340:FF:000004">
    <property type="entry name" value="Magnesium transport protein CorA"/>
    <property type="match status" value="1"/>
</dbReference>
<comment type="subcellular location">
    <subcellularLocation>
        <location evidence="1">Cell membrane</location>
        <topology evidence="1">Multi-pass membrane protein</topology>
    </subcellularLocation>
    <subcellularLocation>
        <location evidence="12">Membrane</location>
        <topology evidence="12">Multi-pass membrane protein</topology>
    </subcellularLocation>
</comment>
<dbReference type="GO" id="GO:0050897">
    <property type="term" value="F:cobalt ion binding"/>
    <property type="evidence" value="ECO:0007669"/>
    <property type="project" value="TreeGrafter"/>
</dbReference>
<reference evidence="13 14" key="1">
    <citation type="submission" date="2018-06" db="EMBL/GenBank/DDBJ databases">
        <title>Complete genome of Desulfovibrio indonesiensis P37SLT.</title>
        <authorList>
            <person name="Crispim J.S."/>
            <person name="Vidigal P.M.P."/>
            <person name="Silva L.C.F."/>
            <person name="Laguardia C.N."/>
            <person name="Araujo L.C."/>
            <person name="Dias R.S."/>
            <person name="Sousa M.P."/>
            <person name="Paula S.O."/>
            <person name="Silva C."/>
        </authorList>
    </citation>
    <scope>NUCLEOTIDE SEQUENCE [LARGE SCALE GENOMIC DNA]</scope>
    <source>
        <strain evidence="13 14">P37SLT</strain>
    </source>
</reference>
<dbReference type="CDD" id="cd12828">
    <property type="entry name" value="TmCorA-like_1"/>
    <property type="match status" value="1"/>
</dbReference>
<evidence type="ECO:0000256" key="2">
    <source>
        <dbReference type="ARBA" id="ARBA00009765"/>
    </source>
</evidence>
<dbReference type="EMBL" id="QMIE01000010">
    <property type="protein sequence ID" value="TVM16575.1"/>
    <property type="molecule type" value="Genomic_DNA"/>
</dbReference>
<dbReference type="GO" id="GO:0015095">
    <property type="term" value="F:magnesium ion transmembrane transporter activity"/>
    <property type="evidence" value="ECO:0007669"/>
    <property type="project" value="UniProtKB-UniRule"/>
</dbReference>
<keyword evidence="6 12" id="KW-0460">Magnesium</keyword>
<comment type="catalytic activity">
    <reaction evidence="10">
        <text>Mg(2+)(in) = Mg(2+)(out)</text>
        <dbReference type="Rhea" id="RHEA:29827"/>
        <dbReference type="ChEBI" id="CHEBI:18420"/>
    </reaction>
</comment>
<evidence type="ECO:0000256" key="9">
    <source>
        <dbReference type="ARBA" id="ARBA00023136"/>
    </source>
</evidence>
<feature type="transmembrane region" description="Helical" evidence="12">
    <location>
        <begin position="346"/>
        <end position="366"/>
    </location>
</feature>
<dbReference type="Proteomes" id="UP000448292">
    <property type="component" value="Unassembled WGS sequence"/>
</dbReference>
<dbReference type="Gene3D" id="3.30.460.20">
    <property type="entry name" value="CorA soluble domain-like"/>
    <property type="match status" value="1"/>
</dbReference>
<dbReference type="InterPro" id="IPR045861">
    <property type="entry name" value="CorA_cytoplasmic_dom"/>
</dbReference>